<evidence type="ECO:0000256" key="1">
    <source>
        <dbReference type="ARBA" id="ARBA00007637"/>
    </source>
</evidence>
<evidence type="ECO:0000256" key="4">
    <source>
        <dbReference type="SAM" id="MobiDB-lite"/>
    </source>
</evidence>
<feature type="domain" description="NAD-dependent epimerase/dehydratase" evidence="5">
    <location>
        <begin position="4"/>
        <end position="161"/>
    </location>
</feature>
<dbReference type="Pfam" id="PF01370">
    <property type="entry name" value="Epimerase"/>
    <property type="match status" value="1"/>
</dbReference>
<protein>
    <submittedName>
        <fullName evidence="6">NAD(P)-dependent oxidoreductase</fullName>
    </submittedName>
</protein>
<gene>
    <name evidence="6" type="ORF">P5G50_03570</name>
</gene>
<organism evidence="6 7">
    <name type="scientific">Leifsonia williamsii</name>
    <dbReference type="NCBI Taxonomy" id="3035919"/>
    <lineage>
        <taxon>Bacteria</taxon>
        <taxon>Bacillati</taxon>
        <taxon>Actinomycetota</taxon>
        <taxon>Actinomycetes</taxon>
        <taxon>Micrococcales</taxon>
        <taxon>Microbacteriaceae</taxon>
        <taxon>Leifsonia</taxon>
    </lineage>
</organism>
<accession>A0ABT8K7U0</accession>
<proteinExistence type="inferred from homology"/>
<dbReference type="InterPro" id="IPR036291">
    <property type="entry name" value="NAD(P)-bd_dom_sf"/>
</dbReference>
<keyword evidence="3" id="KW-0520">NAD</keyword>
<feature type="compositionally biased region" description="Basic and acidic residues" evidence="4">
    <location>
        <begin position="231"/>
        <end position="240"/>
    </location>
</feature>
<dbReference type="Proteomes" id="UP001174208">
    <property type="component" value="Unassembled WGS sequence"/>
</dbReference>
<comment type="caution">
    <text evidence="6">The sequence shown here is derived from an EMBL/GenBank/DDBJ whole genome shotgun (WGS) entry which is preliminary data.</text>
</comment>
<dbReference type="SUPFAM" id="SSF51735">
    <property type="entry name" value="NAD(P)-binding Rossmann-fold domains"/>
    <property type="match status" value="1"/>
</dbReference>
<evidence type="ECO:0000256" key="3">
    <source>
        <dbReference type="ARBA" id="ARBA00023027"/>
    </source>
</evidence>
<dbReference type="Gene3D" id="3.40.50.720">
    <property type="entry name" value="NAD(P)-binding Rossmann-like Domain"/>
    <property type="match status" value="1"/>
</dbReference>
<name>A0ABT8K7U0_9MICO</name>
<comment type="similarity">
    <text evidence="1">Belongs to the NAD(P)-dependent epimerase/dehydratase family.</text>
</comment>
<reference evidence="6" key="1">
    <citation type="submission" date="2023-06" db="EMBL/GenBank/DDBJ databases">
        <title>MT1 and MT2 Draft Genomes of Novel Species.</title>
        <authorList>
            <person name="Venkateswaran K."/>
        </authorList>
    </citation>
    <scope>NUCLEOTIDE SEQUENCE</scope>
    <source>
        <strain evidence="6">F6_8S_P_1B</strain>
    </source>
</reference>
<sequence>MALIAITGGSGRIGHALAPRLVADGHAVRAIDTEPVEGADWEQLSGSILDVSAMTEAFAGADLVVHLAGHPAEEEWAELLSLNIDGTRAVLEAAQAAGVRRVLLASSIHAVGFETGEAIGRGEPLLPRPDGYYGVTKAVMESLGSLYADRFGMTVVSARICAFGEMVPDGDLAAASWFSADDATRLVEAVAALDRPGHSIVWGVSANRSGWFPLGEGAAIGFHPQDDAEEALARDGRSFSRPEPTGPIGGPFTTVPLGEPMP</sequence>
<dbReference type="PANTHER" id="PTHR43103">
    <property type="entry name" value="NUCLEOSIDE-DIPHOSPHATE-SUGAR EPIMERASE"/>
    <property type="match status" value="1"/>
</dbReference>
<evidence type="ECO:0000313" key="6">
    <source>
        <dbReference type="EMBL" id="MDN4613523.1"/>
    </source>
</evidence>
<dbReference type="InterPro" id="IPR001509">
    <property type="entry name" value="Epimerase_deHydtase"/>
</dbReference>
<feature type="region of interest" description="Disordered" evidence="4">
    <location>
        <begin position="231"/>
        <end position="262"/>
    </location>
</feature>
<evidence type="ECO:0000256" key="2">
    <source>
        <dbReference type="ARBA" id="ARBA00023002"/>
    </source>
</evidence>
<dbReference type="EMBL" id="JAROCF010000001">
    <property type="protein sequence ID" value="MDN4613523.1"/>
    <property type="molecule type" value="Genomic_DNA"/>
</dbReference>
<evidence type="ECO:0000313" key="7">
    <source>
        <dbReference type="Proteomes" id="UP001174208"/>
    </source>
</evidence>
<dbReference type="RefSeq" id="WP_301211742.1">
    <property type="nucleotide sequence ID" value="NZ_JAROCF010000001.1"/>
</dbReference>
<keyword evidence="2" id="KW-0560">Oxidoreductase</keyword>
<keyword evidence="7" id="KW-1185">Reference proteome</keyword>
<dbReference type="PANTHER" id="PTHR43103:SF5">
    <property type="entry name" value="4-EPIMERASE, PUTATIVE (AFU_ORTHOLOGUE AFUA_7G00360)-RELATED"/>
    <property type="match status" value="1"/>
</dbReference>
<evidence type="ECO:0000259" key="5">
    <source>
        <dbReference type="Pfam" id="PF01370"/>
    </source>
</evidence>